<evidence type="ECO:0000313" key="8">
    <source>
        <dbReference type="Proteomes" id="UP000619838"/>
    </source>
</evidence>
<proteinExistence type="inferred from homology"/>
<dbReference type="InterPro" id="IPR010149">
    <property type="entry name" value="CRISPR-assoc_prot_Csm2_III-A"/>
</dbReference>
<sequence length="160" mass="18023">MVDFFSVFGTLPSLENVKQKLGDIHTFSSSESSEIIDEFPKYAAAIAKGIGSKITSTQLRRFYTYVKSVDIANRHSDAASHEIKDRYKLRFILPKIAGTGEKERKSLKALYEILSVCVLDGNKIQTVADLRLFVEFFEAILDYHAALPKIDSNSNQGDRR</sequence>
<accession>A0ABR9XQQ6</accession>
<protein>
    <recommendedName>
        <fullName evidence="3">CRISPR system Cms protein Csm2</fullName>
    </recommendedName>
    <alternativeName>
        <fullName evidence="6">CRISPR type III A-associated protein Csm2</fullName>
    </alternativeName>
</protein>
<evidence type="ECO:0000256" key="2">
    <source>
        <dbReference type="ARBA" id="ARBA00006896"/>
    </source>
</evidence>
<comment type="function">
    <text evidence="1">This subunit may be involved in monitoring complementarity of crRNA and target RNA.</text>
</comment>
<evidence type="ECO:0000256" key="3">
    <source>
        <dbReference type="ARBA" id="ARBA00016118"/>
    </source>
</evidence>
<dbReference type="EMBL" id="JADGII010000004">
    <property type="protein sequence ID" value="MBF0636254.1"/>
    <property type="molecule type" value="Genomic_DNA"/>
</dbReference>
<evidence type="ECO:0000256" key="4">
    <source>
        <dbReference type="ARBA" id="ARBA00022884"/>
    </source>
</evidence>
<name>A0ABR9XQQ6_9CHLB</name>
<evidence type="ECO:0000256" key="5">
    <source>
        <dbReference type="ARBA" id="ARBA00023118"/>
    </source>
</evidence>
<evidence type="ECO:0000313" key="7">
    <source>
        <dbReference type="EMBL" id="MBF0636254.1"/>
    </source>
</evidence>
<keyword evidence="8" id="KW-1185">Reference proteome</keyword>
<organism evidence="7 8">
    <name type="scientific">Prosthecochloris ethylica</name>
    <dbReference type="NCBI Taxonomy" id="2743976"/>
    <lineage>
        <taxon>Bacteria</taxon>
        <taxon>Pseudomonadati</taxon>
        <taxon>Chlorobiota</taxon>
        <taxon>Chlorobiia</taxon>
        <taxon>Chlorobiales</taxon>
        <taxon>Chlorobiaceae</taxon>
        <taxon>Prosthecochloris</taxon>
    </lineage>
</organism>
<evidence type="ECO:0000256" key="1">
    <source>
        <dbReference type="ARBA" id="ARBA00003640"/>
    </source>
</evidence>
<dbReference type="Proteomes" id="UP000619838">
    <property type="component" value="Unassembled WGS sequence"/>
</dbReference>
<dbReference type="Pfam" id="PF03750">
    <property type="entry name" value="Csm2_III-A"/>
    <property type="match status" value="1"/>
</dbReference>
<keyword evidence="4" id="KW-0694">RNA-binding</keyword>
<evidence type="ECO:0000256" key="6">
    <source>
        <dbReference type="ARBA" id="ARBA00031723"/>
    </source>
</evidence>
<comment type="caution">
    <text evidence="7">The sequence shown here is derived from an EMBL/GenBank/DDBJ whole genome shotgun (WGS) entry which is preliminary data.</text>
</comment>
<comment type="similarity">
    <text evidence="2">Belongs to the CRISPR-associated Csm2 family.</text>
</comment>
<keyword evidence="5" id="KW-0051">Antiviral defense</keyword>
<reference evidence="7 8" key="1">
    <citation type="journal article" date="2020" name="Microorganisms">
        <title>Simultaneous Genome Sequencing of Prosthecochloris ethylica and Desulfuromonas acetoxidans within a Syntrophic Mixture Reveals Unique Pili and Protein Interactions.</title>
        <authorList>
            <person name="Kyndt J.A."/>
            <person name="Van Beeumen J.J."/>
            <person name="Meyer T.E."/>
        </authorList>
    </citation>
    <scope>NUCLEOTIDE SEQUENCE [LARGE SCALE GENOMIC DNA]</scope>
    <source>
        <strain evidence="7 8">N3</strain>
    </source>
</reference>
<dbReference type="NCBIfam" id="TIGR01870">
    <property type="entry name" value="cas_TM1810_Csm2"/>
    <property type="match status" value="1"/>
</dbReference>
<gene>
    <name evidence="7" type="primary">csm2</name>
    <name evidence="7" type="ORF">INT08_03540</name>
</gene>
<dbReference type="RefSeq" id="WP_175186736.1">
    <property type="nucleotide sequence ID" value="NZ_JABVZQ010000001.1"/>
</dbReference>